<dbReference type="EMBL" id="WQLA01000001">
    <property type="protein sequence ID" value="MVN90233.1"/>
    <property type="molecule type" value="Genomic_DNA"/>
</dbReference>
<dbReference type="InterPro" id="IPR029058">
    <property type="entry name" value="AB_hydrolase_fold"/>
</dbReference>
<dbReference type="SUPFAM" id="SSF53474">
    <property type="entry name" value="alpha/beta-Hydrolases"/>
    <property type="match status" value="1"/>
</dbReference>
<dbReference type="GO" id="GO:0006508">
    <property type="term" value="P:proteolysis"/>
    <property type="evidence" value="ECO:0007669"/>
    <property type="project" value="InterPro"/>
</dbReference>
<evidence type="ECO:0000259" key="5">
    <source>
        <dbReference type="Pfam" id="PF05448"/>
    </source>
</evidence>
<evidence type="ECO:0000313" key="7">
    <source>
        <dbReference type="Proteomes" id="UP000434850"/>
    </source>
</evidence>
<dbReference type="InterPro" id="IPR008391">
    <property type="entry name" value="AXE1_dom"/>
</dbReference>
<keyword evidence="1" id="KW-0378">Hydrolase</keyword>
<dbReference type="PROSITE" id="PS00708">
    <property type="entry name" value="PRO_ENDOPEP_SER"/>
    <property type="match status" value="1"/>
</dbReference>
<evidence type="ECO:0000256" key="3">
    <source>
        <dbReference type="PIRSR" id="PIRSR639069-2"/>
    </source>
</evidence>
<name>A0A6I4IPL7_9SPHI</name>
<keyword evidence="4" id="KW-0732">Signal</keyword>
<keyword evidence="7" id="KW-1185">Reference proteome</keyword>
<dbReference type="Gene3D" id="3.40.50.1820">
    <property type="entry name" value="alpha/beta hydrolase"/>
    <property type="match status" value="1"/>
</dbReference>
<evidence type="ECO:0000313" key="6">
    <source>
        <dbReference type="EMBL" id="MVN90233.1"/>
    </source>
</evidence>
<organism evidence="6 7">
    <name type="scientific">Mucilaginibacter aquatilis</name>
    <dbReference type="NCBI Taxonomy" id="1517760"/>
    <lineage>
        <taxon>Bacteria</taxon>
        <taxon>Pseudomonadati</taxon>
        <taxon>Bacteroidota</taxon>
        <taxon>Sphingobacteriia</taxon>
        <taxon>Sphingobacteriales</taxon>
        <taxon>Sphingobacteriaceae</taxon>
        <taxon>Mucilaginibacter</taxon>
    </lineage>
</organism>
<dbReference type="GO" id="GO:0052689">
    <property type="term" value="F:carboxylic ester hydrolase activity"/>
    <property type="evidence" value="ECO:0007669"/>
    <property type="project" value="TreeGrafter"/>
</dbReference>
<dbReference type="PANTHER" id="PTHR40111:SF1">
    <property type="entry name" value="CEPHALOSPORIN-C DEACETYLASE"/>
    <property type="match status" value="1"/>
</dbReference>
<feature type="active site" description="Charge relay system" evidence="2">
    <location>
        <position position="415"/>
    </location>
</feature>
<comment type="caution">
    <text evidence="6">The sequence shown here is derived from an EMBL/GenBank/DDBJ whole genome shotgun (WGS) entry which is preliminary data.</text>
</comment>
<gene>
    <name evidence="6" type="ORF">GO816_03760</name>
</gene>
<feature type="active site" description="Charge relay system" evidence="2">
    <location>
        <position position="386"/>
    </location>
</feature>
<dbReference type="Pfam" id="PF05448">
    <property type="entry name" value="AXE1"/>
    <property type="match status" value="1"/>
</dbReference>
<evidence type="ECO:0000256" key="2">
    <source>
        <dbReference type="PIRSR" id="PIRSR639069-1"/>
    </source>
</evidence>
<feature type="binding site" evidence="3">
    <location>
        <position position="219"/>
    </location>
    <ligand>
        <name>substrate</name>
    </ligand>
</feature>
<dbReference type="InterPro" id="IPR002471">
    <property type="entry name" value="Pept_S9_AS"/>
</dbReference>
<dbReference type="AlphaFoldDB" id="A0A6I4IPL7"/>
<evidence type="ECO:0000256" key="1">
    <source>
        <dbReference type="ARBA" id="ARBA00022801"/>
    </source>
</evidence>
<proteinExistence type="predicted"/>
<dbReference type="RefSeq" id="WP_157539998.1">
    <property type="nucleotide sequence ID" value="NZ_WQLA01000001.1"/>
</dbReference>
<reference evidence="6 7" key="1">
    <citation type="submission" date="2019-12" db="EMBL/GenBank/DDBJ databases">
        <title>Mucilaginibacter sp. HME9299 genome sequencing and assembly.</title>
        <authorList>
            <person name="Kang H."/>
            <person name="Kim H."/>
            <person name="Joh K."/>
        </authorList>
    </citation>
    <scope>NUCLEOTIDE SEQUENCE [LARGE SCALE GENOMIC DNA]</scope>
    <source>
        <strain evidence="6 7">HME9299</strain>
    </source>
</reference>
<dbReference type="GO" id="GO:0004252">
    <property type="term" value="F:serine-type endopeptidase activity"/>
    <property type="evidence" value="ECO:0007669"/>
    <property type="project" value="InterPro"/>
</dbReference>
<feature type="signal peptide" evidence="4">
    <location>
        <begin position="1"/>
        <end position="29"/>
    </location>
</feature>
<accession>A0A6I4IPL7</accession>
<feature type="active site" description="Nucleophile" evidence="2">
    <location>
        <position position="301"/>
    </location>
</feature>
<feature type="chain" id="PRO_5026275216" evidence="4">
    <location>
        <begin position="30"/>
        <end position="436"/>
    </location>
</feature>
<dbReference type="OrthoDB" id="3668964at2"/>
<evidence type="ECO:0000256" key="4">
    <source>
        <dbReference type="SAM" id="SignalP"/>
    </source>
</evidence>
<dbReference type="InterPro" id="IPR039069">
    <property type="entry name" value="CE7"/>
</dbReference>
<dbReference type="PANTHER" id="PTHR40111">
    <property type="entry name" value="CEPHALOSPORIN-C DEACETYLASE"/>
    <property type="match status" value="1"/>
</dbReference>
<sequence>MLITDTLKFLKCAVLAAVFITCNTLNATAQEEEVIWDAKPSKKEAIYKRTDRIAYKVEIKNNLRTDQSGRLSYTIISPNNKEVSSSSISVKVNKKSSGKYQLSIPTQPAGFYKVNIMLNTNEYDDTIRRVIGINPQQISSAGNKPADFDTFWDKAKDELNKIAPNYKVTAQPDSDKKNTNVYLVEMKSIGNITVRGWLTLPKDRKPKEKFPVWVILPGYGGEGVKPIYGSPQMAVLSFNVRGHGNSKDVIHTTTEGYVTTDVENRNKYVFRGAIMDCLRAIDFIETRKDLDSTQILVSGASMGGYLSIAVASLDQRVKLCSSNNPVFCDYRASVGSKEWPMKSFTEYGRKRGIALNTLLYNLNYFDLKNFSDKLKCPALIGMSLLDNLAPPANVQAMLNNIKVKYKLFVYPELAHEVPPSIYEYLSNWTMDKFGLF</sequence>
<protein>
    <submittedName>
        <fullName evidence="6">Prolyl oligopeptidase family serine peptidase</fullName>
    </submittedName>
</protein>
<dbReference type="Proteomes" id="UP000434850">
    <property type="component" value="Unassembled WGS sequence"/>
</dbReference>
<feature type="domain" description="Acetyl xylan esterase" evidence="5">
    <location>
        <begin position="140"/>
        <end position="426"/>
    </location>
</feature>
<dbReference type="GO" id="GO:0005976">
    <property type="term" value="P:polysaccharide metabolic process"/>
    <property type="evidence" value="ECO:0007669"/>
    <property type="project" value="TreeGrafter"/>
</dbReference>